<dbReference type="GeneID" id="19341878"/>
<evidence type="ECO:0000313" key="2">
    <source>
        <dbReference type="EMBL" id="EME85929.1"/>
    </source>
</evidence>
<name>M3A493_PSEFD</name>
<gene>
    <name evidence="2" type="ORF">MYCFIDRAFT_81896</name>
</gene>
<protein>
    <submittedName>
        <fullName evidence="2">Uncharacterized protein</fullName>
    </submittedName>
</protein>
<evidence type="ECO:0000313" key="3">
    <source>
        <dbReference type="Proteomes" id="UP000016932"/>
    </source>
</evidence>
<dbReference type="Proteomes" id="UP000016932">
    <property type="component" value="Unassembled WGS sequence"/>
</dbReference>
<dbReference type="RefSeq" id="XP_007922806.1">
    <property type="nucleotide sequence ID" value="XM_007924615.1"/>
</dbReference>
<evidence type="ECO:0000256" key="1">
    <source>
        <dbReference type="SAM" id="MobiDB-lite"/>
    </source>
</evidence>
<dbReference type="HOGENOM" id="CLU_748267_0_0_1"/>
<dbReference type="EMBL" id="KB446556">
    <property type="protein sequence ID" value="EME85929.1"/>
    <property type="molecule type" value="Genomic_DNA"/>
</dbReference>
<dbReference type="AlphaFoldDB" id="M3A493"/>
<dbReference type="STRING" id="383855.M3A493"/>
<sequence>MNEESFGTGALDQPRQVIDLAYAPSGDGLQQSSERTHLRNDEQGAASTHPDGFHLESLQQRFAQTLRLGISAKPPAYIDSEDDDVLVDTCKHGRMVPPPLPHRAKVNLMFRFEKNTAYSCLREDEVHQIAFNASPESLVAVLQAACTRVCQDQYADLLGELLRIGLDLDMNAFISFGDGRDDFINKDQLGRFRWRCIADLFPISIDSSRDFEIPIKIKVSVVNKLEPLPSPASIDIWKQHRLGWCEGIGNRNFGEDAAYGTADNPKMRGKVAFGNRLRDLVAKKPKGYDWRADSPISMARLFDSESERQWWIDIWVMPQSKGLGTYRRLAKKGGAGKNLAAFLDPAMVEEGDRKLWVEAHLLGPKKEDGF</sequence>
<organism evidence="2 3">
    <name type="scientific">Pseudocercospora fijiensis (strain CIRAD86)</name>
    <name type="common">Black leaf streak disease fungus</name>
    <name type="synonym">Mycosphaerella fijiensis</name>
    <dbReference type="NCBI Taxonomy" id="383855"/>
    <lineage>
        <taxon>Eukaryota</taxon>
        <taxon>Fungi</taxon>
        <taxon>Dikarya</taxon>
        <taxon>Ascomycota</taxon>
        <taxon>Pezizomycotina</taxon>
        <taxon>Dothideomycetes</taxon>
        <taxon>Dothideomycetidae</taxon>
        <taxon>Mycosphaerellales</taxon>
        <taxon>Mycosphaerellaceae</taxon>
        <taxon>Pseudocercospora</taxon>
    </lineage>
</organism>
<dbReference type="VEuPathDB" id="FungiDB:MYCFIDRAFT_81896"/>
<accession>M3A493</accession>
<feature type="region of interest" description="Disordered" evidence="1">
    <location>
        <begin position="22"/>
        <end position="51"/>
    </location>
</feature>
<dbReference type="KEGG" id="pfj:MYCFIDRAFT_81896"/>
<reference evidence="2 3" key="1">
    <citation type="journal article" date="2012" name="PLoS Pathog.">
        <title>Diverse lifestyles and strategies of plant pathogenesis encoded in the genomes of eighteen Dothideomycetes fungi.</title>
        <authorList>
            <person name="Ohm R.A."/>
            <person name="Feau N."/>
            <person name="Henrissat B."/>
            <person name="Schoch C.L."/>
            <person name="Horwitz B.A."/>
            <person name="Barry K.W."/>
            <person name="Condon B.J."/>
            <person name="Copeland A.C."/>
            <person name="Dhillon B."/>
            <person name="Glaser F."/>
            <person name="Hesse C.N."/>
            <person name="Kosti I."/>
            <person name="LaButti K."/>
            <person name="Lindquist E.A."/>
            <person name="Lucas S."/>
            <person name="Salamov A.A."/>
            <person name="Bradshaw R.E."/>
            <person name="Ciuffetti L."/>
            <person name="Hamelin R.C."/>
            <person name="Kema G.H.J."/>
            <person name="Lawrence C."/>
            <person name="Scott J.A."/>
            <person name="Spatafora J.W."/>
            <person name="Turgeon B.G."/>
            <person name="de Wit P.J.G.M."/>
            <person name="Zhong S."/>
            <person name="Goodwin S.B."/>
            <person name="Grigoriev I.V."/>
        </authorList>
    </citation>
    <scope>NUCLEOTIDE SEQUENCE [LARGE SCALE GENOMIC DNA]</scope>
    <source>
        <strain evidence="2 3">CIRAD86</strain>
    </source>
</reference>
<dbReference type="OrthoDB" id="3647264at2759"/>
<keyword evidence="3" id="KW-1185">Reference proteome</keyword>
<proteinExistence type="predicted"/>